<dbReference type="InterPro" id="IPR011008">
    <property type="entry name" value="Dimeric_a/b-barrel"/>
</dbReference>
<dbReference type="AlphaFoldDB" id="A0A2N8ZJ75"/>
<protein>
    <recommendedName>
        <fullName evidence="3">ABM domain-containing protein</fullName>
    </recommendedName>
</protein>
<proteinExistence type="predicted"/>
<evidence type="ECO:0000313" key="2">
    <source>
        <dbReference type="Proteomes" id="UP000235828"/>
    </source>
</evidence>
<dbReference type="SUPFAM" id="SSF54909">
    <property type="entry name" value="Dimeric alpha+beta barrel"/>
    <property type="match status" value="1"/>
</dbReference>
<dbReference type="EMBL" id="LT960612">
    <property type="protein sequence ID" value="SON51968.1"/>
    <property type="molecule type" value="Genomic_DNA"/>
</dbReference>
<gene>
    <name evidence="1" type="ORF">VTAP4600_B0357</name>
</gene>
<reference evidence="1 2" key="1">
    <citation type="submission" date="2017-10" db="EMBL/GenBank/DDBJ databases">
        <authorList>
            <person name="Banno H."/>
            <person name="Chua N.-H."/>
        </authorList>
    </citation>
    <scope>NUCLEOTIDE SEQUENCE [LARGE SCALE GENOMIC DNA]</scope>
    <source>
        <strain evidence="1">Vibrio tapetis CECT4600</strain>
    </source>
</reference>
<keyword evidence="2" id="KW-1185">Reference proteome</keyword>
<evidence type="ECO:0000313" key="1">
    <source>
        <dbReference type="EMBL" id="SON51968.1"/>
    </source>
</evidence>
<dbReference type="OrthoDB" id="7859710at2"/>
<dbReference type="KEGG" id="vta:B0357"/>
<sequence>MQQVIEIVSYKANENVSEQDMIAASEQSHKFIASLPGFLYRSVSHNPETQSWTDVVYWRNLDDAKSAGEQFMQSADCQPLVALISQESLSMQHQFIKMSGECQA</sequence>
<evidence type="ECO:0008006" key="3">
    <source>
        <dbReference type="Google" id="ProtNLM"/>
    </source>
</evidence>
<dbReference type="Proteomes" id="UP000235828">
    <property type="component" value="Chromosome B"/>
</dbReference>
<accession>A0A2N8ZJ75</accession>
<name>A0A2N8ZJ75_9VIBR</name>
<dbReference type="RefSeq" id="WP_102524324.1">
    <property type="nucleotide sequence ID" value="NZ_LT960612.1"/>
</dbReference>
<organism evidence="1 2">
    <name type="scientific">Vibrio tapetis subsp. tapetis</name>
    <dbReference type="NCBI Taxonomy" id="1671868"/>
    <lineage>
        <taxon>Bacteria</taxon>
        <taxon>Pseudomonadati</taxon>
        <taxon>Pseudomonadota</taxon>
        <taxon>Gammaproteobacteria</taxon>
        <taxon>Vibrionales</taxon>
        <taxon>Vibrionaceae</taxon>
        <taxon>Vibrio</taxon>
    </lineage>
</organism>